<sequence length="69" mass="8139">KTFFPCRKIFMTDQINKESKAACPFIVWQLCIGNFNYKIPVFSLHSVRPIIKPIINILVTVFLIFFQFL</sequence>
<name>A0AAD8EQ83_DIPPU</name>
<comment type="caution">
    <text evidence="2">The sequence shown here is derived from an EMBL/GenBank/DDBJ whole genome shotgun (WGS) entry which is preliminary data.</text>
</comment>
<keyword evidence="3" id="KW-1185">Reference proteome</keyword>
<dbReference type="EMBL" id="JASPKZ010001200">
    <property type="protein sequence ID" value="KAJ9598648.1"/>
    <property type="molecule type" value="Genomic_DNA"/>
</dbReference>
<accession>A0AAD8EQ83</accession>
<protein>
    <submittedName>
        <fullName evidence="2">Uncharacterized protein</fullName>
    </submittedName>
</protein>
<keyword evidence="1" id="KW-1133">Transmembrane helix</keyword>
<feature type="transmembrane region" description="Helical" evidence="1">
    <location>
        <begin position="50"/>
        <end position="68"/>
    </location>
</feature>
<evidence type="ECO:0000313" key="3">
    <source>
        <dbReference type="Proteomes" id="UP001233999"/>
    </source>
</evidence>
<reference evidence="2" key="2">
    <citation type="submission" date="2023-05" db="EMBL/GenBank/DDBJ databases">
        <authorList>
            <person name="Fouks B."/>
        </authorList>
    </citation>
    <scope>NUCLEOTIDE SEQUENCE</scope>
    <source>
        <strain evidence="2">Stay&amp;Tobe</strain>
        <tissue evidence="2">Testes</tissue>
    </source>
</reference>
<reference evidence="2" key="1">
    <citation type="journal article" date="2023" name="IScience">
        <title>Live-bearing cockroach genome reveals convergent evolutionary mechanisms linked to viviparity in insects and beyond.</title>
        <authorList>
            <person name="Fouks B."/>
            <person name="Harrison M.C."/>
            <person name="Mikhailova A.A."/>
            <person name="Marchal E."/>
            <person name="English S."/>
            <person name="Carruthers M."/>
            <person name="Jennings E.C."/>
            <person name="Chiamaka E.L."/>
            <person name="Frigard R.A."/>
            <person name="Pippel M."/>
            <person name="Attardo G.M."/>
            <person name="Benoit J.B."/>
            <person name="Bornberg-Bauer E."/>
            <person name="Tobe S.S."/>
        </authorList>
    </citation>
    <scope>NUCLEOTIDE SEQUENCE</scope>
    <source>
        <strain evidence="2">Stay&amp;Tobe</strain>
    </source>
</reference>
<proteinExistence type="predicted"/>
<feature type="non-terminal residue" evidence="2">
    <location>
        <position position="69"/>
    </location>
</feature>
<gene>
    <name evidence="2" type="ORF">L9F63_010663</name>
</gene>
<evidence type="ECO:0000256" key="1">
    <source>
        <dbReference type="SAM" id="Phobius"/>
    </source>
</evidence>
<evidence type="ECO:0000313" key="2">
    <source>
        <dbReference type="EMBL" id="KAJ9598648.1"/>
    </source>
</evidence>
<organism evidence="2 3">
    <name type="scientific">Diploptera punctata</name>
    <name type="common">Pacific beetle cockroach</name>
    <dbReference type="NCBI Taxonomy" id="6984"/>
    <lineage>
        <taxon>Eukaryota</taxon>
        <taxon>Metazoa</taxon>
        <taxon>Ecdysozoa</taxon>
        <taxon>Arthropoda</taxon>
        <taxon>Hexapoda</taxon>
        <taxon>Insecta</taxon>
        <taxon>Pterygota</taxon>
        <taxon>Neoptera</taxon>
        <taxon>Polyneoptera</taxon>
        <taxon>Dictyoptera</taxon>
        <taxon>Blattodea</taxon>
        <taxon>Blaberoidea</taxon>
        <taxon>Blaberidae</taxon>
        <taxon>Diplopterinae</taxon>
        <taxon>Diploptera</taxon>
    </lineage>
</organism>
<dbReference type="AlphaFoldDB" id="A0AAD8EQ83"/>
<dbReference type="Proteomes" id="UP001233999">
    <property type="component" value="Unassembled WGS sequence"/>
</dbReference>
<keyword evidence="1" id="KW-0812">Transmembrane</keyword>
<keyword evidence="1" id="KW-0472">Membrane</keyword>